<dbReference type="EMBL" id="JBEUKS010000021">
    <property type="protein sequence ID" value="MFC1444041.1"/>
    <property type="molecule type" value="Genomic_DNA"/>
</dbReference>
<proteinExistence type="predicted"/>
<organism evidence="1 2">
    <name type="scientific">Streptacidiphilus jeojiensis</name>
    <dbReference type="NCBI Taxonomy" id="3229225"/>
    <lineage>
        <taxon>Bacteria</taxon>
        <taxon>Bacillati</taxon>
        <taxon>Actinomycetota</taxon>
        <taxon>Actinomycetes</taxon>
        <taxon>Kitasatosporales</taxon>
        <taxon>Streptomycetaceae</taxon>
        <taxon>Streptacidiphilus</taxon>
    </lineage>
</organism>
<reference evidence="1 2" key="1">
    <citation type="submission" date="2024-06" db="EMBL/GenBank/DDBJ databases">
        <authorList>
            <person name="Lee S.D."/>
        </authorList>
    </citation>
    <scope>NUCLEOTIDE SEQUENCE [LARGE SCALE GENOMIC DNA]</scope>
    <source>
        <strain evidence="1 2">N1-10</strain>
    </source>
</reference>
<dbReference type="Proteomes" id="UP001592581">
    <property type="component" value="Unassembled WGS sequence"/>
</dbReference>
<dbReference type="RefSeq" id="WP_380568845.1">
    <property type="nucleotide sequence ID" value="NZ_JBEUKS010000021.1"/>
</dbReference>
<name>A0ABV6Y0L4_9ACTN</name>
<sequence>MATTPHRPAQRRSRDPRQTSYDFLADISVACPRCRQGAKVLPVVGDPEPGHRPFFAPRRLICRHCGLAKAHTSRQLILPHGTGRGMTDPYFGLPLLLQTETRHGWLWAYSPAHLTLIHNYVAASLRERAPWYDTRKKMTLLARLPAWIKHAKNRDEVLHAIDRIRAQLIAP</sequence>
<keyword evidence="2" id="KW-1185">Reference proteome</keyword>
<evidence type="ECO:0000313" key="1">
    <source>
        <dbReference type="EMBL" id="MFC1444041.1"/>
    </source>
</evidence>
<comment type="caution">
    <text evidence="1">The sequence shown here is derived from an EMBL/GenBank/DDBJ whole genome shotgun (WGS) entry which is preliminary data.</text>
</comment>
<protein>
    <submittedName>
        <fullName evidence="1">Uncharacterized protein</fullName>
    </submittedName>
</protein>
<evidence type="ECO:0000313" key="2">
    <source>
        <dbReference type="Proteomes" id="UP001592581"/>
    </source>
</evidence>
<accession>A0ABV6Y0L4</accession>
<gene>
    <name evidence="1" type="ORF">ABUW04_37975</name>
</gene>